<dbReference type="RefSeq" id="WP_230340119.1">
    <property type="nucleotide sequence ID" value="NZ_CP069798.1"/>
</dbReference>
<evidence type="ECO:0000313" key="6">
    <source>
        <dbReference type="EMBL" id="QRQ82829.1"/>
    </source>
</evidence>
<evidence type="ECO:0000256" key="5">
    <source>
        <dbReference type="SAM" id="Phobius"/>
    </source>
</evidence>
<evidence type="ECO:0000313" key="7">
    <source>
        <dbReference type="Proteomes" id="UP000653156"/>
    </source>
</evidence>
<dbReference type="GO" id="GO:0030255">
    <property type="term" value="P:protein secretion by the type IV secretion system"/>
    <property type="evidence" value="ECO:0007669"/>
    <property type="project" value="InterPro"/>
</dbReference>
<keyword evidence="7" id="KW-1185">Reference proteome</keyword>
<feature type="transmembrane region" description="Helical" evidence="5">
    <location>
        <begin position="23"/>
        <end position="48"/>
    </location>
</feature>
<keyword evidence="4 5" id="KW-0472">Membrane</keyword>
<feature type="transmembrane region" description="Helical" evidence="5">
    <location>
        <begin position="139"/>
        <end position="161"/>
    </location>
</feature>
<feature type="transmembrane region" description="Helical" evidence="5">
    <location>
        <begin position="206"/>
        <end position="226"/>
    </location>
</feature>
<dbReference type="EMBL" id="CP069798">
    <property type="protein sequence ID" value="QRQ82829.1"/>
    <property type="molecule type" value="Genomic_DNA"/>
</dbReference>
<comment type="subcellular location">
    <subcellularLocation>
        <location evidence="1">Membrane</location>
        <topology evidence="1">Multi-pass membrane protein</topology>
    </subcellularLocation>
</comment>
<evidence type="ECO:0000256" key="1">
    <source>
        <dbReference type="ARBA" id="ARBA00004141"/>
    </source>
</evidence>
<proteinExistence type="predicted"/>
<sequence>MAFTSDLFTGLANEFTTKLGDNLFTSVGSFISNIAPLFSIGFGIYILLVVMNAYGRGFDENVIDLSKRIVGWLIVIAFAFNAGQYAKLANIIYDMPEGLASMFSPKPYNISAFDASAAKLEELVAQLYKLDDSEPPWEFAFHMAVNFRIIPIVLVCGYILLGASFAYYVVAKVCLALVIMVGPLFLGSMLFPATRQYGMNWIGQCLNYTVMVVMFTILGLLQTAYFDQQIGKYLNQGVAANIVVAEGLPSMFIVVTIFFLLVAWKIPSITSALTGGASIEGAFSTVARMVMRAKFGGLGGGAGRGGGSIARGR</sequence>
<dbReference type="AlphaFoldDB" id="A0A892ZPT3"/>
<name>A0A892ZPT3_9NEIS</name>
<reference evidence="6" key="1">
    <citation type="submission" date="2021-02" db="EMBL/GenBank/DDBJ databases">
        <title>Neisseriaceae sp. 26B isolated from the cloaca of a Common Toad-headed Turtle (Mesoclemmys nasuta).</title>
        <authorList>
            <person name="Spergser J."/>
            <person name="Busse H.-J."/>
        </authorList>
    </citation>
    <scope>NUCLEOTIDE SEQUENCE</scope>
    <source>
        <strain evidence="6">26B</strain>
    </source>
</reference>
<dbReference type="GO" id="GO:0016020">
    <property type="term" value="C:membrane"/>
    <property type="evidence" value="ECO:0007669"/>
    <property type="project" value="UniProtKB-SubCell"/>
</dbReference>
<evidence type="ECO:0000256" key="3">
    <source>
        <dbReference type="ARBA" id="ARBA00022989"/>
    </source>
</evidence>
<dbReference type="InterPro" id="IPR007688">
    <property type="entry name" value="Conjugal_tfr_TrbL/VirB6"/>
</dbReference>
<gene>
    <name evidence="6" type="ORF">JQU52_05455</name>
</gene>
<organism evidence="6 7">
    <name type="scientific">Paralysiella testudinis</name>
    <dbReference type="NCBI Taxonomy" id="2809020"/>
    <lineage>
        <taxon>Bacteria</taxon>
        <taxon>Pseudomonadati</taxon>
        <taxon>Pseudomonadota</taxon>
        <taxon>Betaproteobacteria</taxon>
        <taxon>Neisseriales</taxon>
        <taxon>Neisseriaceae</taxon>
        <taxon>Paralysiella</taxon>
    </lineage>
</organism>
<evidence type="ECO:0000256" key="2">
    <source>
        <dbReference type="ARBA" id="ARBA00022692"/>
    </source>
</evidence>
<evidence type="ECO:0000256" key="4">
    <source>
        <dbReference type="ARBA" id="ARBA00023136"/>
    </source>
</evidence>
<dbReference type="KEGG" id="ptes:JQU52_05455"/>
<protein>
    <submittedName>
        <fullName evidence="6">Type IV secretion system protein</fullName>
    </submittedName>
</protein>
<feature type="transmembrane region" description="Helical" evidence="5">
    <location>
        <begin position="238"/>
        <end position="264"/>
    </location>
</feature>
<feature type="transmembrane region" description="Helical" evidence="5">
    <location>
        <begin position="173"/>
        <end position="194"/>
    </location>
</feature>
<dbReference type="Pfam" id="PF04610">
    <property type="entry name" value="TrbL"/>
    <property type="match status" value="1"/>
</dbReference>
<feature type="transmembrane region" description="Helical" evidence="5">
    <location>
        <begin position="69"/>
        <end position="86"/>
    </location>
</feature>
<keyword evidence="3 5" id="KW-1133">Transmembrane helix</keyword>
<keyword evidence="2 5" id="KW-0812">Transmembrane</keyword>
<accession>A0A892ZPT3</accession>
<dbReference type="Proteomes" id="UP000653156">
    <property type="component" value="Chromosome"/>
</dbReference>